<feature type="compositionally biased region" description="Basic and acidic residues" evidence="9">
    <location>
        <begin position="268"/>
        <end position="280"/>
    </location>
</feature>
<evidence type="ECO:0000256" key="8">
    <source>
        <dbReference type="SAM" id="Coils"/>
    </source>
</evidence>
<feature type="region of interest" description="Disordered" evidence="9">
    <location>
        <begin position="325"/>
        <end position="397"/>
    </location>
</feature>
<evidence type="ECO:0000256" key="2">
    <source>
        <dbReference type="ARBA" id="ARBA00005969"/>
    </source>
</evidence>
<feature type="coiled-coil region" evidence="8">
    <location>
        <begin position="25"/>
        <end position="52"/>
    </location>
</feature>
<sequence>MYPQGRHPTPLQSGQPFKFSVLEICDRIKEEFQFLQAQYHSLKLECEKLASEKTEMQRHYVMYYEMSYGLNIEMHKQQECRSTGPFSNRPYLVEDTGLAEIVKRLSAICAQMVPFLTQDHQQQVLQAVDRAKQVTVGELNSLLGQQNQLQPLSHAPPVPLTPRPAGLLGAGATGLLALSGALAAQAQHVAAVKEDRVGVDTEGSRVDRAASRSSSPSPAESLVEEEHSSSQGGNGKQRRTEDKDLSGPYESGPASGNEAGTYGLPEDSGSHRELQRRGIDSEEDKSDYNLVVDEDQPSEPSSPLTAPCGKAPLCIQARRDLTDSPASLASSLGSPLPRSKDLALNDLPTGTPASRSCGPSPSQDSSTPGPSSASHLSQLAAQPAPPTDSIGLGSPSTHSALNGDFSMPGSYVSLHLSPQVSSSVVCGRSPLPAYSFHVSADGQMQPVPFPSDALVGTGIPRHARQLHTLAHGEVVCAVTISSSTQHVYTGGKGCVKVWDVGQPGSKTPVAQLDCLNRDNYIRSCKLLPDGQSLIVGGEASTLSIWDLAAPTPRIKAELTSSAPACYALAVSPDAKVCFSCCSDGNIVVWDLQNQAMVRQFQGHTDGASCIDISDYGTRLWTGGLDNTVRCWDLREGRQLQQHDFSSQIFSLGHCPNQDWLAVGMESSHVEVLHVRKPEKYQLRLHESCVLSLKFASCGRWFVSTGKDNLLNAWRTPYGASIFQSKESSSVLSCDISRNNKYIVTGSGDKKATVYEVVY</sequence>
<comment type="caution">
    <text evidence="11">The sequence shown here is derived from an EMBL/GenBank/DDBJ whole genome shotgun (WGS) entry which is preliminary data.</text>
</comment>
<keyword evidence="6" id="KW-0539">Nucleus</keyword>
<evidence type="ECO:0000313" key="12">
    <source>
        <dbReference type="Proteomes" id="UP001623349"/>
    </source>
</evidence>
<keyword evidence="5" id="KW-0677">Repeat</keyword>
<dbReference type="PROSITE" id="PS50294">
    <property type="entry name" value="WD_REPEATS_REGION"/>
    <property type="match status" value="1"/>
</dbReference>
<name>A0ABQ0F805_APOSI</name>
<dbReference type="InterPro" id="IPR015943">
    <property type="entry name" value="WD40/YVTN_repeat-like_dom_sf"/>
</dbReference>
<evidence type="ECO:0000256" key="1">
    <source>
        <dbReference type="ARBA" id="ARBA00004123"/>
    </source>
</evidence>
<feature type="domain" description="Groucho/TLE N-terminal Q-rich" evidence="10">
    <location>
        <begin position="98"/>
        <end position="150"/>
    </location>
</feature>
<dbReference type="Pfam" id="PF00400">
    <property type="entry name" value="WD40"/>
    <property type="match status" value="6"/>
</dbReference>
<proteinExistence type="inferred from homology"/>
<evidence type="ECO:0000256" key="9">
    <source>
        <dbReference type="SAM" id="MobiDB-lite"/>
    </source>
</evidence>
<feature type="compositionally biased region" description="Polar residues" evidence="9">
    <location>
        <begin position="351"/>
        <end position="369"/>
    </location>
</feature>
<keyword evidence="8" id="KW-0175">Coiled coil</keyword>
<reference evidence="11 12" key="1">
    <citation type="submission" date="2024-08" db="EMBL/GenBank/DDBJ databases">
        <title>The draft genome of Apodemus speciosus.</title>
        <authorList>
            <person name="Nabeshima K."/>
            <person name="Suzuki S."/>
            <person name="Onuma M."/>
        </authorList>
    </citation>
    <scope>NUCLEOTIDE SEQUENCE [LARGE SCALE GENOMIC DNA]</scope>
    <source>
        <strain evidence="11">IB14-021</strain>
    </source>
</reference>
<dbReference type="PROSITE" id="PS50082">
    <property type="entry name" value="WD_REPEATS_2"/>
    <property type="match status" value="3"/>
</dbReference>
<gene>
    <name evidence="11" type="ORF">APTSU1_001064600</name>
</gene>
<feature type="repeat" description="WD" evidence="7">
    <location>
        <begin position="558"/>
        <end position="599"/>
    </location>
</feature>
<feature type="compositionally biased region" description="Basic and acidic residues" evidence="9">
    <location>
        <begin position="195"/>
        <end position="210"/>
    </location>
</feature>
<dbReference type="Proteomes" id="UP001623349">
    <property type="component" value="Unassembled WGS sequence"/>
</dbReference>
<feature type="compositionally biased region" description="Low complexity" evidence="9">
    <location>
        <begin position="325"/>
        <end position="337"/>
    </location>
</feature>
<dbReference type="EMBL" id="BAAFST010000010">
    <property type="protein sequence ID" value="GAB1295412.1"/>
    <property type="molecule type" value="Genomic_DNA"/>
</dbReference>
<evidence type="ECO:0000313" key="11">
    <source>
        <dbReference type="EMBL" id="GAB1295412.1"/>
    </source>
</evidence>
<dbReference type="PANTHER" id="PTHR10814:SF4">
    <property type="entry name" value="TRANSDUCIN-LIKE ENHANCER PROTEIN 2"/>
    <property type="match status" value="1"/>
</dbReference>
<evidence type="ECO:0000256" key="7">
    <source>
        <dbReference type="PROSITE-ProRule" id="PRU00221"/>
    </source>
</evidence>
<dbReference type="PRINTS" id="PR01850">
    <property type="entry name" value="GROUCHOFAMLY"/>
</dbReference>
<feature type="repeat" description="WD" evidence="7">
    <location>
        <begin position="682"/>
        <end position="713"/>
    </location>
</feature>
<comment type="subcellular location">
    <subcellularLocation>
        <location evidence="1">Nucleus</location>
    </subcellularLocation>
</comment>
<evidence type="ECO:0000259" key="10">
    <source>
        <dbReference type="Pfam" id="PF03920"/>
    </source>
</evidence>
<accession>A0ABQ0F805</accession>
<dbReference type="InterPro" id="IPR001680">
    <property type="entry name" value="WD40_rpt"/>
</dbReference>
<evidence type="ECO:0000256" key="5">
    <source>
        <dbReference type="ARBA" id="ARBA00022737"/>
    </source>
</evidence>
<dbReference type="InterPro" id="IPR036322">
    <property type="entry name" value="WD40_repeat_dom_sf"/>
</dbReference>
<feature type="domain" description="Groucho/TLE N-terminal Q-rich" evidence="10">
    <location>
        <begin position="17"/>
        <end position="80"/>
    </location>
</feature>
<evidence type="ECO:0000256" key="6">
    <source>
        <dbReference type="ARBA" id="ARBA00023242"/>
    </source>
</evidence>
<evidence type="ECO:0000256" key="3">
    <source>
        <dbReference type="ARBA" id="ARBA00022574"/>
    </source>
</evidence>
<dbReference type="SUPFAM" id="SSF50978">
    <property type="entry name" value="WD40 repeat-like"/>
    <property type="match status" value="1"/>
</dbReference>
<evidence type="ECO:0000256" key="4">
    <source>
        <dbReference type="ARBA" id="ARBA00022687"/>
    </source>
</evidence>
<feature type="region of interest" description="Disordered" evidence="9">
    <location>
        <begin position="195"/>
        <end position="309"/>
    </location>
</feature>
<dbReference type="InterPro" id="IPR009146">
    <property type="entry name" value="Groucho_enhance"/>
</dbReference>
<protein>
    <submittedName>
        <fullName evidence="11">Transducin-like enhancer protein 2</fullName>
    </submittedName>
</protein>
<dbReference type="InterPro" id="IPR005617">
    <property type="entry name" value="Groucho/TLE_N"/>
</dbReference>
<keyword evidence="12" id="KW-1185">Reference proteome</keyword>
<dbReference type="Pfam" id="PF03920">
    <property type="entry name" value="TLE_N"/>
    <property type="match status" value="2"/>
</dbReference>
<feature type="repeat" description="WD" evidence="7">
    <location>
        <begin position="600"/>
        <end position="641"/>
    </location>
</feature>
<dbReference type="SMART" id="SM00320">
    <property type="entry name" value="WD40"/>
    <property type="match status" value="6"/>
</dbReference>
<dbReference type="PANTHER" id="PTHR10814">
    <property type="entry name" value="TRANSDUCIN-LIKE ENHANCER PROTEIN"/>
    <property type="match status" value="1"/>
</dbReference>
<keyword evidence="3 7" id="KW-0853">WD repeat</keyword>
<dbReference type="Gene3D" id="2.130.10.10">
    <property type="entry name" value="YVTN repeat-like/Quinoprotein amine dehydrogenase"/>
    <property type="match status" value="1"/>
</dbReference>
<dbReference type="PROSITE" id="PS00678">
    <property type="entry name" value="WD_REPEATS_1"/>
    <property type="match status" value="1"/>
</dbReference>
<keyword evidence="4" id="KW-0879">Wnt signaling pathway</keyword>
<organism evidence="11 12">
    <name type="scientific">Apodemus speciosus</name>
    <name type="common">Large Japanese field mouse</name>
    <dbReference type="NCBI Taxonomy" id="105296"/>
    <lineage>
        <taxon>Eukaryota</taxon>
        <taxon>Metazoa</taxon>
        <taxon>Chordata</taxon>
        <taxon>Craniata</taxon>
        <taxon>Vertebrata</taxon>
        <taxon>Euteleostomi</taxon>
        <taxon>Mammalia</taxon>
        <taxon>Eutheria</taxon>
        <taxon>Euarchontoglires</taxon>
        <taxon>Glires</taxon>
        <taxon>Rodentia</taxon>
        <taxon>Myomorpha</taxon>
        <taxon>Muroidea</taxon>
        <taxon>Muridae</taxon>
        <taxon>Murinae</taxon>
        <taxon>Apodemus</taxon>
    </lineage>
</organism>
<dbReference type="InterPro" id="IPR019775">
    <property type="entry name" value="WD40_repeat_CS"/>
</dbReference>
<feature type="compositionally biased region" description="Low complexity" evidence="9">
    <location>
        <begin position="211"/>
        <end position="221"/>
    </location>
</feature>
<comment type="similarity">
    <text evidence="2">Belongs to the WD repeat Groucho/TLE family.</text>
</comment>
<feature type="compositionally biased region" description="Low complexity" evidence="9">
    <location>
        <begin position="370"/>
        <end position="382"/>
    </location>
</feature>